<sequence length="934" mass="106900">MASVEEGEIVEDCVTNYYFVDSNQNPLSFSCLPLKWNNNDDGGHDERKVESTKHAFLQGIAVDGCQQIHWKVTAWKFVLTCTLPEIYVLLDAEGGRWIKLQRPQKSYEDIIRTVLISVHCLHFMKKNSEESSIALWKHVRKTFSAYEVPPSKKDLLDHMQWIKEAVFRDKDIAKAKNLPTFLSEMSGKRKGLSEDNRIEKRAKFIVSEEDDDNDDHYDSCEAEGDQLFDRVCAFCDDGVVKEDAYDLFIQLYNLVLALLVNLWVIAAHKFMPYRFLCAKIANIKSINALFVVFPCISATCGHFYHPQCVSELIFPREKNKAQVLQKQIQAGEAFTCPAHICFICRQGESADAAQRHTTANAYQGCPEKNISFQQDDEKNIPQRAWEKLLINRILIYCMDHKICRNILTPKRDHLLFPEVGGNKDQYPSVLRPEKLHVMSERRSKVYGILTDEVTLKKLPKGITDDFIKNKEKKPFEKVGKINSSASMIRPQSISTYEWRKPNNPSAMGRFKSTVKSGKPLSSSSMGGVSEKGAIANIPSKKARTLRTPEMRKRFLLAFLRKEEYVLQEYDVRIQILINNSMSSFNEEEFLAEQRRKCVNTSSQLSRVVNTITLGKVECLVQAIQAAMKKLQEGGTIEDAKAVCEPAILSQSIKWKKKLHVLLAPFIHGMRYTSFGRHFTKVEKLKQVVSRLRWYVQDGDTACILNRTKTTSKSQDDNLSFALYPTTARNSVKIVDFCCGSNDFSCLMKEELERMGRKCSFKNYDLIQPKNDFNFEKRDWMSVGLGELPEGSNLIMGLNPPFGVQASLANQFIEKALSFMPKLLILIVPKETERLDMKEIPYDLIWEDDQILSGKSFYLPGSVDVHDQRMEQWNLEPPPLYLWSRPDWTIKHNSVALEYGHLLPNQGMGHDFPTFVNGYGDINSILEESIPEADI</sequence>
<feature type="transmembrane region" description="Helical" evidence="3">
    <location>
        <begin position="247"/>
        <end position="266"/>
    </location>
</feature>
<dbReference type="GO" id="GO:0005634">
    <property type="term" value="C:nucleus"/>
    <property type="evidence" value="ECO:0007669"/>
    <property type="project" value="UniProtKB-SubCell"/>
</dbReference>
<proteinExistence type="predicted"/>
<evidence type="ECO:0000256" key="2">
    <source>
        <dbReference type="ARBA" id="ARBA00023242"/>
    </source>
</evidence>
<evidence type="ECO:0000256" key="1">
    <source>
        <dbReference type="ARBA" id="ARBA00004123"/>
    </source>
</evidence>
<comment type="caution">
    <text evidence="7">The sequence shown here is derived from an EMBL/GenBank/DDBJ whole genome shotgun (WGS) entry which is preliminary data.</text>
</comment>
<dbReference type="Pfam" id="PF22908">
    <property type="entry name" value="PHD_NSD"/>
    <property type="match status" value="1"/>
</dbReference>
<reference evidence="8" key="1">
    <citation type="journal article" date="2019" name="Curr. Biol.">
        <title>Genome Sequence of Striga asiatica Provides Insight into the Evolution of Plant Parasitism.</title>
        <authorList>
            <person name="Yoshida S."/>
            <person name="Kim S."/>
            <person name="Wafula E.K."/>
            <person name="Tanskanen J."/>
            <person name="Kim Y.M."/>
            <person name="Honaas L."/>
            <person name="Yang Z."/>
            <person name="Spallek T."/>
            <person name="Conn C.E."/>
            <person name="Ichihashi Y."/>
            <person name="Cheong K."/>
            <person name="Cui S."/>
            <person name="Der J.P."/>
            <person name="Gundlach H."/>
            <person name="Jiao Y."/>
            <person name="Hori C."/>
            <person name="Ishida J.K."/>
            <person name="Kasahara H."/>
            <person name="Kiba T."/>
            <person name="Kim M.S."/>
            <person name="Koo N."/>
            <person name="Laohavisit A."/>
            <person name="Lee Y.H."/>
            <person name="Lumba S."/>
            <person name="McCourt P."/>
            <person name="Mortimer J.C."/>
            <person name="Mutuku J.M."/>
            <person name="Nomura T."/>
            <person name="Sasaki-Sekimoto Y."/>
            <person name="Seto Y."/>
            <person name="Wang Y."/>
            <person name="Wakatake T."/>
            <person name="Sakakibara H."/>
            <person name="Demura T."/>
            <person name="Yamaguchi S."/>
            <person name="Yoneyama K."/>
            <person name="Manabe R.I."/>
            <person name="Nelson D.C."/>
            <person name="Schulman A.H."/>
            <person name="Timko M.P."/>
            <person name="dePamphilis C.W."/>
            <person name="Choi D."/>
            <person name="Shirasu K."/>
        </authorList>
    </citation>
    <scope>NUCLEOTIDE SEQUENCE [LARGE SCALE GENOMIC DNA]</scope>
    <source>
        <strain evidence="8">cv. UVA1</strain>
    </source>
</reference>
<organism evidence="7 8">
    <name type="scientific">Striga asiatica</name>
    <name type="common">Asiatic witchweed</name>
    <name type="synonym">Buchnera asiatica</name>
    <dbReference type="NCBI Taxonomy" id="4170"/>
    <lineage>
        <taxon>Eukaryota</taxon>
        <taxon>Viridiplantae</taxon>
        <taxon>Streptophyta</taxon>
        <taxon>Embryophyta</taxon>
        <taxon>Tracheophyta</taxon>
        <taxon>Spermatophyta</taxon>
        <taxon>Magnoliopsida</taxon>
        <taxon>eudicotyledons</taxon>
        <taxon>Gunneridae</taxon>
        <taxon>Pentapetalae</taxon>
        <taxon>asterids</taxon>
        <taxon>lamiids</taxon>
        <taxon>Lamiales</taxon>
        <taxon>Orobanchaceae</taxon>
        <taxon>Buchnereae</taxon>
        <taxon>Striga</taxon>
    </lineage>
</organism>
<protein>
    <submittedName>
        <fullName evidence="7">Enhanced downy mildew 1 2</fullName>
    </submittedName>
</protein>
<dbReference type="Pfam" id="PF26055">
    <property type="entry name" value="Mtase_EDM2"/>
    <property type="match status" value="1"/>
</dbReference>
<name>A0A5A7RCJ1_STRAF</name>
<dbReference type="AlphaFoldDB" id="A0A5A7RCJ1"/>
<evidence type="ECO:0000259" key="5">
    <source>
        <dbReference type="Pfam" id="PF22908"/>
    </source>
</evidence>
<keyword evidence="3" id="KW-0812">Transmembrane</keyword>
<dbReference type="InterPro" id="IPR013083">
    <property type="entry name" value="Znf_RING/FYVE/PHD"/>
</dbReference>
<dbReference type="InterPro" id="IPR022702">
    <property type="entry name" value="Cytosine_MeTrfase1_RFD"/>
</dbReference>
<feature type="domain" description="DM2" evidence="6">
    <location>
        <begin position="728"/>
        <end position="895"/>
    </location>
</feature>
<keyword evidence="3" id="KW-0472">Membrane</keyword>
<feature type="transmembrane region" description="Helical" evidence="3">
    <location>
        <begin position="286"/>
        <end position="304"/>
    </location>
</feature>
<dbReference type="PANTHER" id="PTHR46235">
    <property type="entry name" value="PHD FINGER-CONTAINING PROTEIN DDB_G0268158"/>
    <property type="match status" value="1"/>
</dbReference>
<evidence type="ECO:0000259" key="4">
    <source>
        <dbReference type="Pfam" id="PF12047"/>
    </source>
</evidence>
<accession>A0A5A7RCJ1</accession>
<evidence type="ECO:0000313" key="8">
    <source>
        <dbReference type="Proteomes" id="UP000325081"/>
    </source>
</evidence>
<dbReference type="OrthoDB" id="21264at2759"/>
<gene>
    <name evidence="7" type="ORF">STAS_31624</name>
</gene>
<feature type="domain" description="Histone-lysine N-methyltransferase NSD-like PHD zinc finger" evidence="5">
    <location>
        <begin position="275"/>
        <end position="339"/>
    </location>
</feature>
<comment type="subcellular location">
    <subcellularLocation>
        <location evidence="1">Nucleus</location>
    </subcellularLocation>
</comment>
<dbReference type="Gene3D" id="3.30.40.10">
    <property type="entry name" value="Zinc/RING finger domain, C3HC4 (zinc finger)"/>
    <property type="match status" value="1"/>
</dbReference>
<evidence type="ECO:0000256" key="3">
    <source>
        <dbReference type="SAM" id="Phobius"/>
    </source>
</evidence>
<evidence type="ECO:0000313" key="7">
    <source>
        <dbReference type="EMBL" id="GER54071.1"/>
    </source>
</evidence>
<dbReference type="Pfam" id="PF12047">
    <property type="entry name" value="DNMT1-RFD"/>
    <property type="match status" value="1"/>
</dbReference>
<feature type="domain" description="RFTS" evidence="4">
    <location>
        <begin position="13"/>
        <end position="141"/>
    </location>
</feature>
<keyword evidence="8" id="KW-1185">Reference proteome</keyword>
<evidence type="ECO:0000259" key="6">
    <source>
        <dbReference type="Pfam" id="PF26055"/>
    </source>
</evidence>
<dbReference type="Proteomes" id="UP000325081">
    <property type="component" value="Unassembled WGS sequence"/>
</dbReference>
<dbReference type="EMBL" id="BKCP01010848">
    <property type="protein sequence ID" value="GER54071.1"/>
    <property type="molecule type" value="Genomic_DNA"/>
</dbReference>
<keyword evidence="2" id="KW-0539">Nucleus</keyword>
<keyword evidence="3" id="KW-1133">Transmembrane helix</keyword>
<dbReference type="InterPro" id="IPR058939">
    <property type="entry name" value="Mtase_EDM2"/>
</dbReference>
<dbReference type="InterPro" id="IPR055198">
    <property type="entry name" value="NSD_PHD"/>
</dbReference>
<dbReference type="PANTHER" id="PTHR46235:SF13">
    <property type="entry name" value="EDM2-LIKE PROTEIN1"/>
    <property type="match status" value="1"/>
</dbReference>